<dbReference type="GO" id="GO:0006511">
    <property type="term" value="P:ubiquitin-dependent protein catabolic process"/>
    <property type="evidence" value="ECO:0007669"/>
    <property type="project" value="TreeGrafter"/>
</dbReference>
<feature type="domain" description="RING-type" evidence="5">
    <location>
        <begin position="17"/>
        <end position="56"/>
    </location>
</feature>
<name>L1J3J9_GUITC</name>
<reference evidence="8" key="2">
    <citation type="submission" date="2012-11" db="EMBL/GenBank/DDBJ databases">
        <authorList>
            <person name="Kuo A."/>
            <person name="Curtis B.A."/>
            <person name="Tanifuji G."/>
            <person name="Burki F."/>
            <person name="Gruber A."/>
            <person name="Irimia M."/>
            <person name="Maruyama S."/>
            <person name="Arias M.C."/>
            <person name="Ball S.G."/>
            <person name="Gile G.H."/>
            <person name="Hirakawa Y."/>
            <person name="Hopkins J.F."/>
            <person name="Rensing S.A."/>
            <person name="Schmutz J."/>
            <person name="Symeonidi A."/>
            <person name="Elias M."/>
            <person name="Eveleigh R.J."/>
            <person name="Herman E.K."/>
            <person name="Klute M.J."/>
            <person name="Nakayama T."/>
            <person name="Obornik M."/>
            <person name="Reyes-Prieto A."/>
            <person name="Armbrust E.V."/>
            <person name="Aves S.J."/>
            <person name="Beiko R.G."/>
            <person name="Coutinho P."/>
            <person name="Dacks J.B."/>
            <person name="Durnford D.G."/>
            <person name="Fast N.M."/>
            <person name="Green B.R."/>
            <person name="Grisdale C."/>
            <person name="Hempe F."/>
            <person name="Henrissat B."/>
            <person name="Hoppner M.P."/>
            <person name="Ishida K.-I."/>
            <person name="Kim E."/>
            <person name="Koreny L."/>
            <person name="Kroth P.G."/>
            <person name="Liu Y."/>
            <person name="Malik S.-B."/>
            <person name="Maier U.G."/>
            <person name="McRose D."/>
            <person name="Mock T."/>
            <person name="Neilson J.A."/>
            <person name="Onodera N.T."/>
            <person name="Poole A.M."/>
            <person name="Pritham E.J."/>
            <person name="Richards T.A."/>
            <person name="Rocap G."/>
            <person name="Roy S.W."/>
            <person name="Sarai C."/>
            <person name="Schaack S."/>
            <person name="Shirato S."/>
            <person name="Slamovits C.H."/>
            <person name="Spencer D.F."/>
            <person name="Suzuki S."/>
            <person name="Worden A.Z."/>
            <person name="Zauner S."/>
            <person name="Barry K."/>
            <person name="Bell C."/>
            <person name="Bharti A.K."/>
            <person name="Crow J.A."/>
            <person name="Grimwood J."/>
            <person name="Kramer R."/>
            <person name="Lindquist E."/>
            <person name="Lucas S."/>
            <person name="Salamov A."/>
            <person name="McFadden G.I."/>
            <person name="Lane C.E."/>
            <person name="Keeling P.J."/>
            <person name="Gray M.W."/>
            <person name="Grigoriev I.V."/>
            <person name="Archibald J.M."/>
        </authorList>
    </citation>
    <scope>NUCLEOTIDE SEQUENCE</scope>
    <source>
        <strain evidence="8">CCMP2712</strain>
    </source>
</reference>
<dbReference type="EMBL" id="JH993012">
    <property type="protein sequence ID" value="EKX43091.1"/>
    <property type="molecule type" value="Genomic_DNA"/>
</dbReference>
<organism evidence="6">
    <name type="scientific">Guillardia theta (strain CCMP2712)</name>
    <name type="common">Cryptophyte</name>
    <dbReference type="NCBI Taxonomy" id="905079"/>
    <lineage>
        <taxon>Eukaryota</taxon>
        <taxon>Cryptophyceae</taxon>
        <taxon>Pyrenomonadales</taxon>
        <taxon>Geminigeraceae</taxon>
        <taxon>Guillardia</taxon>
    </lineage>
</organism>
<evidence type="ECO:0000256" key="2">
    <source>
        <dbReference type="ARBA" id="ARBA00022771"/>
    </source>
</evidence>
<dbReference type="InterPro" id="IPR051834">
    <property type="entry name" value="RING_finger_E3_ligase"/>
</dbReference>
<reference evidence="7" key="3">
    <citation type="submission" date="2016-03" db="UniProtKB">
        <authorList>
            <consortium name="EnsemblProtists"/>
        </authorList>
    </citation>
    <scope>IDENTIFICATION</scope>
</reference>
<dbReference type="STRING" id="905079.L1J3J9"/>
<sequence>MHALPVPENSEVSGSDCAICQCALQGSMKKMPCSHAFHENCLFEWLQVHNTCPCCRCEIESSCPLYNRMNREKISGDVREEAMIPLEAVQHCEKSAV</sequence>
<dbReference type="KEGG" id="gtt:GUITHDRAFT_73314"/>
<evidence type="ECO:0000313" key="8">
    <source>
        <dbReference type="Proteomes" id="UP000011087"/>
    </source>
</evidence>
<keyword evidence="3" id="KW-0862">Zinc</keyword>
<keyword evidence="2 4" id="KW-0863">Zinc-finger</keyword>
<keyword evidence="1" id="KW-0479">Metal-binding</keyword>
<dbReference type="eggNOG" id="KOG0802">
    <property type="taxonomic scope" value="Eukaryota"/>
</dbReference>
<dbReference type="PaxDb" id="55529-EKX43091"/>
<dbReference type="SUPFAM" id="SSF57850">
    <property type="entry name" value="RING/U-box"/>
    <property type="match status" value="1"/>
</dbReference>
<dbReference type="InterPro" id="IPR001841">
    <property type="entry name" value="Znf_RING"/>
</dbReference>
<dbReference type="Gene3D" id="3.30.40.10">
    <property type="entry name" value="Zinc/RING finger domain, C3HC4 (zinc finger)"/>
    <property type="match status" value="1"/>
</dbReference>
<dbReference type="GO" id="GO:0005634">
    <property type="term" value="C:nucleus"/>
    <property type="evidence" value="ECO:0007669"/>
    <property type="project" value="TreeGrafter"/>
</dbReference>
<dbReference type="HOGENOM" id="CLU_2351109_0_0_1"/>
<evidence type="ECO:0000313" key="7">
    <source>
        <dbReference type="EnsemblProtists" id="EKX43091"/>
    </source>
</evidence>
<dbReference type="InterPro" id="IPR013083">
    <property type="entry name" value="Znf_RING/FYVE/PHD"/>
</dbReference>
<dbReference type="Pfam" id="PF13639">
    <property type="entry name" value="zf-RING_2"/>
    <property type="match status" value="1"/>
</dbReference>
<dbReference type="GeneID" id="17299829"/>
<dbReference type="GO" id="GO:0008270">
    <property type="term" value="F:zinc ion binding"/>
    <property type="evidence" value="ECO:0007669"/>
    <property type="project" value="UniProtKB-KW"/>
</dbReference>
<evidence type="ECO:0000256" key="4">
    <source>
        <dbReference type="PROSITE-ProRule" id="PRU00175"/>
    </source>
</evidence>
<evidence type="ECO:0000313" key="6">
    <source>
        <dbReference type="EMBL" id="EKX43091.1"/>
    </source>
</evidence>
<reference evidence="6 8" key="1">
    <citation type="journal article" date="2012" name="Nature">
        <title>Algal genomes reveal evolutionary mosaicism and the fate of nucleomorphs.</title>
        <authorList>
            <consortium name="DOE Joint Genome Institute"/>
            <person name="Curtis B.A."/>
            <person name="Tanifuji G."/>
            <person name="Burki F."/>
            <person name="Gruber A."/>
            <person name="Irimia M."/>
            <person name="Maruyama S."/>
            <person name="Arias M.C."/>
            <person name="Ball S.G."/>
            <person name="Gile G.H."/>
            <person name="Hirakawa Y."/>
            <person name="Hopkins J.F."/>
            <person name="Kuo A."/>
            <person name="Rensing S.A."/>
            <person name="Schmutz J."/>
            <person name="Symeonidi A."/>
            <person name="Elias M."/>
            <person name="Eveleigh R.J."/>
            <person name="Herman E.K."/>
            <person name="Klute M.J."/>
            <person name="Nakayama T."/>
            <person name="Obornik M."/>
            <person name="Reyes-Prieto A."/>
            <person name="Armbrust E.V."/>
            <person name="Aves S.J."/>
            <person name="Beiko R.G."/>
            <person name="Coutinho P."/>
            <person name="Dacks J.B."/>
            <person name="Durnford D.G."/>
            <person name="Fast N.M."/>
            <person name="Green B.R."/>
            <person name="Grisdale C.J."/>
            <person name="Hempel F."/>
            <person name="Henrissat B."/>
            <person name="Hoppner M.P."/>
            <person name="Ishida K."/>
            <person name="Kim E."/>
            <person name="Koreny L."/>
            <person name="Kroth P.G."/>
            <person name="Liu Y."/>
            <person name="Malik S.B."/>
            <person name="Maier U.G."/>
            <person name="McRose D."/>
            <person name="Mock T."/>
            <person name="Neilson J.A."/>
            <person name="Onodera N.T."/>
            <person name="Poole A.M."/>
            <person name="Pritham E.J."/>
            <person name="Richards T.A."/>
            <person name="Rocap G."/>
            <person name="Roy S.W."/>
            <person name="Sarai C."/>
            <person name="Schaack S."/>
            <person name="Shirato S."/>
            <person name="Slamovits C.H."/>
            <person name="Spencer D.F."/>
            <person name="Suzuki S."/>
            <person name="Worden A.Z."/>
            <person name="Zauner S."/>
            <person name="Barry K."/>
            <person name="Bell C."/>
            <person name="Bharti A.K."/>
            <person name="Crow J.A."/>
            <person name="Grimwood J."/>
            <person name="Kramer R."/>
            <person name="Lindquist E."/>
            <person name="Lucas S."/>
            <person name="Salamov A."/>
            <person name="McFadden G.I."/>
            <person name="Lane C.E."/>
            <person name="Keeling P.J."/>
            <person name="Gray M.W."/>
            <person name="Grigoriev I.V."/>
            <person name="Archibald J.M."/>
        </authorList>
    </citation>
    <scope>NUCLEOTIDE SEQUENCE</scope>
    <source>
        <strain evidence="6 8">CCMP2712</strain>
    </source>
</reference>
<keyword evidence="8" id="KW-1185">Reference proteome</keyword>
<dbReference type="Proteomes" id="UP000011087">
    <property type="component" value="Unassembled WGS sequence"/>
</dbReference>
<dbReference type="PANTHER" id="PTHR45931">
    <property type="entry name" value="SI:CH211-59O9.10"/>
    <property type="match status" value="1"/>
</dbReference>
<dbReference type="GO" id="GO:0061630">
    <property type="term" value="F:ubiquitin protein ligase activity"/>
    <property type="evidence" value="ECO:0007669"/>
    <property type="project" value="TreeGrafter"/>
</dbReference>
<dbReference type="PANTHER" id="PTHR45931:SF16">
    <property type="entry name" value="RING_U-BOX SUPERFAMILY PROTEIN"/>
    <property type="match status" value="1"/>
</dbReference>
<dbReference type="PROSITE" id="PS50089">
    <property type="entry name" value="ZF_RING_2"/>
    <property type="match status" value="1"/>
</dbReference>
<accession>L1J3J9</accession>
<evidence type="ECO:0000256" key="1">
    <source>
        <dbReference type="ARBA" id="ARBA00022723"/>
    </source>
</evidence>
<evidence type="ECO:0000256" key="3">
    <source>
        <dbReference type="ARBA" id="ARBA00022833"/>
    </source>
</evidence>
<evidence type="ECO:0000259" key="5">
    <source>
        <dbReference type="PROSITE" id="PS50089"/>
    </source>
</evidence>
<dbReference type="SMART" id="SM00184">
    <property type="entry name" value="RING"/>
    <property type="match status" value="1"/>
</dbReference>
<dbReference type="EnsemblProtists" id="EKX43091">
    <property type="protein sequence ID" value="EKX43091"/>
    <property type="gene ID" value="GUITHDRAFT_73314"/>
</dbReference>
<dbReference type="OMA" id="CCEEDGR"/>
<gene>
    <name evidence="6" type="ORF">GUITHDRAFT_73314</name>
</gene>
<dbReference type="AlphaFoldDB" id="L1J3J9"/>
<dbReference type="OrthoDB" id="21204at2759"/>
<protein>
    <recommendedName>
        <fullName evidence="5">RING-type domain-containing protein</fullName>
    </recommendedName>
</protein>
<proteinExistence type="predicted"/>
<dbReference type="RefSeq" id="XP_005830071.1">
    <property type="nucleotide sequence ID" value="XM_005830014.1"/>
</dbReference>